<dbReference type="Pfam" id="PF00149">
    <property type="entry name" value="Metallophos"/>
    <property type="match status" value="1"/>
</dbReference>
<dbReference type="Gene3D" id="3.60.21.10">
    <property type="match status" value="1"/>
</dbReference>
<evidence type="ECO:0000313" key="5">
    <source>
        <dbReference type="EMBL" id="MEE3716865.1"/>
    </source>
</evidence>
<dbReference type="Proteomes" id="UP001333818">
    <property type="component" value="Unassembled WGS sequence"/>
</dbReference>
<proteinExistence type="predicted"/>
<keyword evidence="2" id="KW-0378">Hydrolase</keyword>
<protein>
    <submittedName>
        <fullName evidence="5">Metallophosphoesterase</fullName>
    </submittedName>
</protein>
<dbReference type="SUPFAM" id="SSF56300">
    <property type="entry name" value="Metallo-dependent phosphatases"/>
    <property type="match status" value="1"/>
</dbReference>
<accession>A0AAW9Q0V9</accession>
<comment type="caution">
    <text evidence="5">The sequence shown here is derived from an EMBL/GenBank/DDBJ whole genome shotgun (WGS) entry which is preliminary data.</text>
</comment>
<dbReference type="RefSeq" id="WP_330483293.1">
    <property type="nucleotide sequence ID" value="NZ_JAZBJZ010000027.1"/>
</dbReference>
<reference evidence="5" key="1">
    <citation type="submission" date="2024-01" db="EMBL/GenBank/DDBJ databases">
        <title>Bank of Algae and Cyanobacteria of the Azores (BACA) strain genomes.</title>
        <authorList>
            <person name="Luz R."/>
            <person name="Cordeiro R."/>
            <person name="Fonseca A."/>
            <person name="Goncalves V."/>
        </authorList>
    </citation>
    <scope>NUCLEOTIDE SEQUENCE</scope>
    <source>
        <strain evidence="5">BACA0141</strain>
    </source>
</reference>
<evidence type="ECO:0000256" key="1">
    <source>
        <dbReference type="ARBA" id="ARBA00022729"/>
    </source>
</evidence>
<evidence type="ECO:0000313" key="6">
    <source>
        <dbReference type="Proteomes" id="UP001333818"/>
    </source>
</evidence>
<dbReference type="AlphaFoldDB" id="A0AAW9Q0V9"/>
<dbReference type="InterPro" id="IPR051558">
    <property type="entry name" value="Metallophosphoesterase_PAP"/>
</dbReference>
<gene>
    <name evidence="5" type="ORF">V2H45_08925</name>
</gene>
<feature type="domain" description="Calcineurin-like phosphoesterase" evidence="4">
    <location>
        <begin position="67"/>
        <end position="251"/>
    </location>
</feature>
<feature type="region of interest" description="Disordered" evidence="3">
    <location>
        <begin position="31"/>
        <end position="56"/>
    </location>
</feature>
<dbReference type="InterPro" id="IPR029052">
    <property type="entry name" value="Metallo-depent_PP-like"/>
</dbReference>
<dbReference type="InterPro" id="IPR004843">
    <property type="entry name" value="Calcineurin-like_PHP"/>
</dbReference>
<evidence type="ECO:0000259" key="4">
    <source>
        <dbReference type="Pfam" id="PF00149"/>
    </source>
</evidence>
<dbReference type="PANTHER" id="PTHR10161:SF14">
    <property type="entry name" value="TARTRATE-RESISTANT ACID PHOSPHATASE TYPE 5"/>
    <property type="match status" value="1"/>
</dbReference>
<feature type="compositionally biased region" description="Low complexity" evidence="3">
    <location>
        <begin position="39"/>
        <end position="56"/>
    </location>
</feature>
<sequence>MAIGRRFIIVGLGASAGALVAGGVFAKLNQGKSNPTQANNTPDSNPQTPSTTQPTQIAANTSGQPLLRFAAVADTGTGDRGQYAVAEAMAATYKQKAYPLVILGGDNIYNDGEIEKIKAVFEDPYAPLLNQGVKFHAVLGNHDIRTKNGADQLAYAPFHMPTRYYTFRTGANDAVQFFAIDTNVNAPWQEQLAWLDKSLAASDAPWKIVVGHHPIYSSGHYGNTAEFIRDLSPLFKKYNVQLYLCGHDHDYERSLPIKGTTYIVHGGGANTRPVGKSATTAYSAAERSFVLLEVYADKIVTEAIDTKGQVFDRGTIALKST</sequence>
<evidence type="ECO:0000256" key="3">
    <source>
        <dbReference type="SAM" id="MobiDB-lite"/>
    </source>
</evidence>
<dbReference type="PANTHER" id="PTHR10161">
    <property type="entry name" value="TARTRATE-RESISTANT ACID PHOSPHATASE TYPE 5"/>
    <property type="match status" value="1"/>
</dbReference>
<name>A0AAW9Q0V9_9CYAN</name>
<dbReference type="EMBL" id="JAZBJZ010000027">
    <property type="protein sequence ID" value="MEE3716865.1"/>
    <property type="molecule type" value="Genomic_DNA"/>
</dbReference>
<dbReference type="GO" id="GO:0016787">
    <property type="term" value="F:hydrolase activity"/>
    <property type="evidence" value="ECO:0007669"/>
    <property type="project" value="UniProtKB-KW"/>
</dbReference>
<evidence type="ECO:0000256" key="2">
    <source>
        <dbReference type="ARBA" id="ARBA00022801"/>
    </source>
</evidence>
<keyword evidence="1" id="KW-0732">Signal</keyword>
<keyword evidence="6" id="KW-1185">Reference proteome</keyword>
<organism evidence="5 6">
    <name type="scientific">Tumidithrix elongata BACA0141</name>
    <dbReference type="NCBI Taxonomy" id="2716417"/>
    <lineage>
        <taxon>Bacteria</taxon>
        <taxon>Bacillati</taxon>
        <taxon>Cyanobacteriota</taxon>
        <taxon>Cyanophyceae</taxon>
        <taxon>Pseudanabaenales</taxon>
        <taxon>Pseudanabaenaceae</taxon>
        <taxon>Tumidithrix</taxon>
        <taxon>Tumidithrix elongata</taxon>
    </lineage>
</organism>